<dbReference type="STRING" id="56484.A0A1Y2FFM8"/>
<dbReference type="InterPro" id="IPR016900">
    <property type="entry name" value="Alg10"/>
</dbReference>
<comment type="catalytic activity">
    <reaction evidence="13">
        <text>an alpha-D-Glc-(1-&gt;3)-alpha-D-Glc-(1-&gt;3)-alpha-D-Man-(1-&gt;2)-alpha-D-Man-(1-&gt;2)-alpha-D-Man-(1-&gt;3)-[alpha-D-Man-(1-&gt;2)-alpha-D-Man-(1-&gt;3)-[alpha-D-Man-(1-&gt;2)-alpha-D-Man-(1-&gt;6)]-alpha-D-Man-(1-&gt;6)]-beta-D-Man-(1-&gt;4)-beta-D-GlcNAc-(1-&gt;4)-alpha-D-GlcNAc-diphospho-di-trans,poly-cis-dolichol + a di-trans,poly-cis-dolichyl beta-D-glucosyl phosphate = a alpha-D-Glc-(1-&gt;2)-alpha-D-Glc-(1-&gt;3)-alpha-D-Glc-(1-&gt;3)-alpha-D-Man-(1-&gt;2)-alpha-D-Man-(1-&gt;2)-alpha-D-Man-(1-&gt;3)-[alpha-D-Man-(1-&gt;2)-alpha-D-Man-(1-&gt;3)-[alpha-D-Man-(1-&gt;2)-alpha-D-Man-(1-&gt;6)]-alpha-D-Man-(1-&gt;6)]-beta-D-Man-(1-&gt;4)-beta-D-GlcNAc-(1-&gt;4)-alpha-D-GlcNAc-diphospho-di-trans,poly-cis-dolichol + a di-trans,poly-cis-dolichyl phosphate + H(+)</text>
        <dbReference type="Rhea" id="RHEA:29543"/>
        <dbReference type="Rhea" id="RHEA-COMP:19498"/>
        <dbReference type="Rhea" id="RHEA-COMP:19502"/>
        <dbReference type="Rhea" id="RHEA-COMP:19512"/>
        <dbReference type="Rhea" id="RHEA-COMP:19522"/>
        <dbReference type="ChEBI" id="CHEBI:15378"/>
        <dbReference type="ChEBI" id="CHEBI:57525"/>
        <dbReference type="ChEBI" id="CHEBI:57683"/>
        <dbReference type="ChEBI" id="CHEBI:132522"/>
        <dbReference type="ChEBI" id="CHEBI:132523"/>
        <dbReference type="EC" id="2.4.1.256"/>
    </reaction>
    <physiologicalReaction direction="left-to-right" evidence="13">
        <dbReference type="Rhea" id="RHEA:29544"/>
    </physiologicalReaction>
</comment>
<feature type="transmembrane region" description="Helical" evidence="14">
    <location>
        <begin position="392"/>
        <end position="410"/>
    </location>
</feature>
<feature type="transmembrane region" description="Helical" evidence="14">
    <location>
        <begin position="247"/>
        <end position="267"/>
    </location>
</feature>
<feature type="signal peptide" evidence="15">
    <location>
        <begin position="1"/>
        <end position="18"/>
    </location>
</feature>
<keyword evidence="11 14" id="KW-0472">Membrane</keyword>
<keyword evidence="7 16" id="KW-0808">Transferase</keyword>
<keyword evidence="15" id="KW-0732">Signal</keyword>
<name>A0A1Y2FFM8_PROLT</name>
<reference evidence="16 17" key="1">
    <citation type="submission" date="2016-07" db="EMBL/GenBank/DDBJ databases">
        <title>Pervasive Adenine N6-methylation of Active Genes in Fungi.</title>
        <authorList>
            <consortium name="DOE Joint Genome Institute"/>
            <person name="Mondo S.J."/>
            <person name="Dannebaum R.O."/>
            <person name="Kuo R.C."/>
            <person name="Labutti K."/>
            <person name="Haridas S."/>
            <person name="Kuo A."/>
            <person name="Salamov A."/>
            <person name="Ahrendt S.R."/>
            <person name="Lipzen A."/>
            <person name="Sullivan W."/>
            <person name="Andreopoulos W.B."/>
            <person name="Clum A."/>
            <person name="Lindquist E."/>
            <person name="Daum C."/>
            <person name="Ramamoorthy G.K."/>
            <person name="Gryganskyi A."/>
            <person name="Culley D."/>
            <person name="Magnuson J.K."/>
            <person name="James T.Y."/>
            <person name="O'Malley M.A."/>
            <person name="Stajich J.E."/>
            <person name="Spatafora J.W."/>
            <person name="Visel A."/>
            <person name="Grigoriev I.V."/>
        </authorList>
    </citation>
    <scope>NUCLEOTIDE SEQUENCE [LARGE SCALE GENOMIC DNA]</scope>
    <source>
        <strain evidence="16 17">12-1054</strain>
    </source>
</reference>
<evidence type="ECO:0000256" key="2">
    <source>
        <dbReference type="ARBA" id="ARBA00004922"/>
    </source>
</evidence>
<keyword evidence="9" id="KW-0256">Endoplasmic reticulum</keyword>
<dbReference type="Proteomes" id="UP000193685">
    <property type="component" value="Unassembled WGS sequence"/>
</dbReference>
<comment type="function">
    <text evidence="12">Dol-P-Glc:Glc(2)Man(9)GlcNAc(2)-PP-Dol alpha-1,2-glucosyltransferase that operates in the biosynthetic pathway of dolichol-linked oligosaccharides, the glycan precursors employed in protein asparagine (N)-glycosylation. The assembly of dolichol-linked oligosaccharides begins on the cytosolic side of the endoplasmic reticulum membrane and finishes in its lumen. The sequential addition of sugars to dolichol pyrophosphate produces dolichol-linked oligosaccharides containing fourteen sugars, including two GlcNAcs, nine mannoses and three glucoses. Once assembled, the oligosaccharide is transferred from the lipid to nascent proteins by oligosaccharyltransferases. In the lumen of the endoplasmic reticulum, adds the third and last glucose residue from dolichyl phosphate glucose (Dol-P-Glc) onto the lipid-linked oligosaccharide intermediate Glc(2)Man(9)GlcNAc(2)-PP-Dol to produce Glc(3)Man(9)GlcNAc(2)-PP-Dol.</text>
</comment>
<comment type="caution">
    <text evidence="16">The sequence shown here is derived from an EMBL/GenBank/DDBJ whole genome shotgun (WGS) entry which is preliminary data.</text>
</comment>
<dbReference type="AlphaFoldDB" id="A0A1Y2FFM8"/>
<evidence type="ECO:0000256" key="9">
    <source>
        <dbReference type="ARBA" id="ARBA00022824"/>
    </source>
</evidence>
<dbReference type="PIRSF" id="PIRSF028810">
    <property type="entry name" value="Alpha1_2_glucosyltferase_Alg10"/>
    <property type="match status" value="1"/>
</dbReference>
<keyword evidence="6 14" id="KW-0328">Glycosyltransferase</keyword>
<comment type="similarity">
    <text evidence="3 14">Belongs to the ALG10 glucosyltransferase family.</text>
</comment>
<feature type="transmembrane region" description="Helical" evidence="14">
    <location>
        <begin position="211"/>
        <end position="227"/>
    </location>
</feature>
<dbReference type="OrthoDB" id="4769at2759"/>
<dbReference type="OMA" id="VWDSKIT"/>
<dbReference type="GO" id="GO:0006488">
    <property type="term" value="P:dolichol-linked oligosaccharide biosynthetic process"/>
    <property type="evidence" value="ECO:0007669"/>
    <property type="project" value="UniProtKB-UniRule"/>
</dbReference>
<dbReference type="Pfam" id="PF04922">
    <property type="entry name" value="DIE2_ALG10"/>
    <property type="match status" value="1"/>
</dbReference>
<dbReference type="RefSeq" id="XP_040725583.1">
    <property type="nucleotide sequence ID" value="XM_040871225.1"/>
</dbReference>
<evidence type="ECO:0000256" key="3">
    <source>
        <dbReference type="ARBA" id="ARBA00010600"/>
    </source>
</evidence>
<evidence type="ECO:0000256" key="1">
    <source>
        <dbReference type="ARBA" id="ARBA00004477"/>
    </source>
</evidence>
<dbReference type="EMBL" id="MCFI01000009">
    <property type="protein sequence ID" value="ORY82712.1"/>
    <property type="molecule type" value="Genomic_DNA"/>
</dbReference>
<dbReference type="GeneID" id="63787824"/>
<comment type="caution">
    <text evidence="14">Lacks conserved residue(s) required for the propagation of feature annotation.</text>
</comment>
<feature type="chain" id="PRO_5012485987" description="Dol-P-Glc:Glc(2)Man(9)GlcNAc(2)-PP-Dol alpha-1,2-glucosyltransferase" evidence="15">
    <location>
        <begin position="19"/>
        <end position="427"/>
    </location>
</feature>
<evidence type="ECO:0000256" key="11">
    <source>
        <dbReference type="ARBA" id="ARBA00023136"/>
    </source>
</evidence>
<dbReference type="GO" id="GO:0106073">
    <property type="term" value="F:dolichyl pyrophosphate Glc2Man9GlcNAc2 alpha-1,2-glucosyltransferase activity"/>
    <property type="evidence" value="ECO:0007669"/>
    <property type="project" value="UniProtKB-UniRule"/>
</dbReference>
<comment type="pathway">
    <text evidence="2">Protein modification; protein glycosylation.</text>
</comment>
<dbReference type="EC" id="2.4.1.256" evidence="4 14"/>
<keyword evidence="8 14" id="KW-0812">Transmembrane</keyword>
<evidence type="ECO:0000256" key="5">
    <source>
        <dbReference type="ARBA" id="ARBA00018512"/>
    </source>
</evidence>
<dbReference type="PANTHER" id="PTHR12989:SF10">
    <property type="entry name" value="DOL-P-GLC:GLC(2)MAN(9)GLCNAC(2)-PP-DOL ALPHA-1,2-GLUCOSYLTRANSFERASE-RELATED"/>
    <property type="match status" value="1"/>
</dbReference>
<comment type="subcellular location">
    <subcellularLocation>
        <location evidence="1">Endoplasmic reticulum membrane</location>
        <topology evidence="1">Multi-pass membrane protein</topology>
    </subcellularLocation>
</comment>
<evidence type="ECO:0000256" key="8">
    <source>
        <dbReference type="ARBA" id="ARBA00022692"/>
    </source>
</evidence>
<gene>
    <name evidence="16" type="ORF">BCR37DRAFT_392913</name>
</gene>
<evidence type="ECO:0000256" key="14">
    <source>
        <dbReference type="PIRNR" id="PIRNR028810"/>
    </source>
</evidence>
<keyword evidence="17" id="KW-1185">Reference proteome</keyword>
<feature type="transmembrane region" description="Helical" evidence="14">
    <location>
        <begin position="85"/>
        <end position="102"/>
    </location>
</feature>
<feature type="transmembrane region" description="Helical" evidence="14">
    <location>
        <begin position="316"/>
        <end position="337"/>
    </location>
</feature>
<evidence type="ECO:0000313" key="16">
    <source>
        <dbReference type="EMBL" id="ORY82712.1"/>
    </source>
</evidence>
<evidence type="ECO:0000256" key="12">
    <source>
        <dbReference type="ARBA" id="ARBA00044727"/>
    </source>
</evidence>
<protein>
    <recommendedName>
        <fullName evidence="5 14">Dol-P-Glc:Glc(2)Man(9)GlcNAc(2)-PP-Dol alpha-1,2-glucosyltransferase</fullName>
        <ecNumber evidence="4 14">2.4.1.256</ecNumber>
    </recommendedName>
</protein>
<sequence>MNARTGLSSIYLAVQCLSLYLMHSAAPLPYMDEIFHVSQAQQYCAGNYKDYDPKLTTPPGLYLLSSLLHMLGLPCSLIFLRLQNLVLGLCALPMLCNLLALSSPPNKSSWAYVSSTMPLFSFFSLLYYTDILSTCLVLGTFVLLQRDAVKSAAIVGFASLWVRQTNLIWVFAFVVHQALVAQKTSRMTLAARLVERTIAVLWQPVKIGRRYAAFIPIGGFTTWFMWWNKSVVLDRSNHVAGFHPVQMLWMMTFCIGMNWPLFCTWHSFEVCKRRFKRPIYLMTITLACYVAVRLTQPHPFILADNRHYTFYVNRWILQRLAQPFQAVAFTVSTILWFDSLALMDEVTASMIVAASFVSLVPSPLLEFRYYMIPNVIWCSLVIHQATSLRKQVLFGWFMIVHVGAVGLFVMKPFVWASEPDAAQHFMW</sequence>
<feature type="transmembrane region" description="Helical" evidence="14">
    <location>
        <begin position="342"/>
        <end position="361"/>
    </location>
</feature>
<dbReference type="GO" id="GO:0005789">
    <property type="term" value="C:endoplasmic reticulum membrane"/>
    <property type="evidence" value="ECO:0007669"/>
    <property type="project" value="UniProtKB-SubCell"/>
</dbReference>
<dbReference type="UniPathway" id="UPA00378"/>
<dbReference type="PANTHER" id="PTHR12989">
    <property type="entry name" value="ALPHA-1,2-GLUCOSYLTRANSFERASE ALG10"/>
    <property type="match status" value="1"/>
</dbReference>
<organism evidence="16 17">
    <name type="scientific">Protomyces lactucae-debilis</name>
    <dbReference type="NCBI Taxonomy" id="2754530"/>
    <lineage>
        <taxon>Eukaryota</taxon>
        <taxon>Fungi</taxon>
        <taxon>Dikarya</taxon>
        <taxon>Ascomycota</taxon>
        <taxon>Taphrinomycotina</taxon>
        <taxon>Taphrinomycetes</taxon>
        <taxon>Taphrinales</taxon>
        <taxon>Protomycetaceae</taxon>
        <taxon>Protomyces</taxon>
    </lineage>
</organism>
<feature type="transmembrane region" description="Helical" evidence="14">
    <location>
        <begin position="122"/>
        <end position="144"/>
    </location>
</feature>
<evidence type="ECO:0000256" key="6">
    <source>
        <dbReference type="ARBA" id="ARBA00022676"/>
    </source>
</evidence>
<evidence type="ECO:0000256" key="10">
    <source>
        <dbReference type="ARBA" id="ARBA00022989"/>
    </source>
</evidence>
<feature type="transmembrane region" description="Helical" evidence="14">
    <location>
        <begin position="61"/>
        <end position="80"/>
    </location>
</feature>
<evidence type="ECO:0000256" key="13">
    <source>
        <dbReference type="ARBA" id="ARBA00048064"/>
    </source>
</evidence>
<evidence type="ECO:0000256" key="15">
    <source>
        <dbReference type="SAM" id="SignalP"/>
    </source>
</evidence>
<keyword evidence="10 14" id="KW-1133">Transmembrane helix</keyword>
<evidence type="ECO:0000313" key="17">
    <source>
        <dbReference type="Proteomes" id="UP000193685"/>
    </source>
</evidence>
<evidence type="ECO:0000256" key="7">
    <source>
        <dbReference type="ARBA" id="ARBA00022679"/>
    </source>
</evidence>
<accession>A0A1Y2FFM8</accession>
<proteinExistence type="inferred from homology"/>
<evidence type="ECO:0000256" key="4">
    <source>
        <dbReference type="ARBA" id="ARBA00011967"/>
    </source>
</evidence>